<evidence type="ECO:0008006" key="4">
    <source>
        <dbReference type="Google" id="ProtNLM"/>
    </source>
</evidence>
<comment type="caution">
    <text evidence="2">The sequence shown here is derived from an EMBL/GenBank/DDBJ whole genome shotgun (WGS) entry which is preliminary data.</text>
</comment>
<dbReference type="EMBL" id="JAWONS010000286">
    <property type="protein sequence ID" value="MDW2799881.1"/>
    <property type="molecule type" value="Genomic_DNA"/>
</dbReference>
<sequence length="150" mass="18019">MDKEILVQYCEMREEIKDIRRRKEQLEKQIRNLGIVSDSVKGTRSDGTYGSIKITGYPTPEHYRKKAAIERLQKVLDIKETELLELMTQAEEYIESIPKSEVRTMFRLYYIDGLPWWKVAQSMNRMFPKRRVRFTEDGCRMRNNRFFGEI</sequence>
<keyword evidence="1" id="KW-0175">Coiled coil</keyword>
<dbReference type="Proteomes" id="UP001276854">
    <property type="component" value="Unassembled WGS sequence"/>
</dbReference>
<reference evidence="2 3" key="1">
    <citation type="submission" date="2023-10" db="EMBL/GenBank/DDBJ databases">
        <title>A novel Glycoside Hydrolase 43-Like Enzyme from Clostrdium boliviensis is an Endo-xylanase, and a Candidate for Xylooligosaccharides Production from Different Xylan Substrates.</title>
        <authorList>
            <person name="Alvarez M.T."/>
            <person name="Rocabado-Villegas L.R."/>
            <person name="Salas-Veizaga D.M."/>
            <person name="Linares-Pasten J.A."/>
            <person name="Gudmundsdottir E.E."/>
            <person name="Hreggvidsson G.O."/>
            <person name="Adlercreutz P."/>
            <person name="Nordberg Karlsson E."/>
        </authorList>
    </citation>
    <scope>NUCLEOTIDE SEQUENCE [LARGE SCALE GENOMIC DNA]</scope>
    <source>
        <strain evidence="2 3">E-1</strain>
    </source>
</reference>
<keyword evidence="3" id="KW-1185">Reference proteome</keyword>
<evidence type="ECO:0000313" key="3">
    <source>
        <dbReference type="Proteomes" id="UP001276854"/>
    </source>
</evidence>
<organism evidence="2 3">
    <name type="scientific">Clostridium boliviensis</name>
    <dbReference type="NCBI Taxonomy" id="318465"/>
    <lineage>
        <taxon>Bacteria</taxon>
        <taxon>Bacillati</taxon>
        <taxon>Bacillota</taxon>
        <taxon>Clostridia</taxon>
        <taxon>Eubacteriales</taxon>
        <taxon>Clostridiaceae</taxon>
        <taxon>Clostridium</taxon>
    </lineage>
</organism>
<evidence type="ECO:0000256" key="1">
    <source>
        <dbReference type="SAM" id="Coils"/>
    </source>
</evidence>
<protein>
    <recommendedName>
        <fullName evidence="4">DUF1492 domain-containing protein</fullName>
    </recommendedName>
</protein>
<dbReference type="RefSeq" id="WP_318066068.1">
    <property type="nucleotide sequence ID" value="NZ_JAWONS010000286.1"/>
</dbReference>
<evidence type="ECO:0000313" key="2">
    <source>
        <dbReference type="EMBL" id="MDW2799881.1"/>
    </source>
</evidence>
<accession>A0ABU4GQH3</accession>
<feature type="coiled-coil region" evidence="1">
    <location>
        <begin position="9"/>
        <end position="36"/>
    </location>
</feature>
<name>A0ABU4GQH3_9CLOT</name>
<gene>
    <name evidence="2" type="ORF">RZO55_20120</name>
</gene>
<proteinExistence type="predicted"/>